<evidence type="ECO:0000313" key="3">
    <source>
        <dbReference type="Proteomes" id="UP000006875"/>
    </source>
</evidence>
<dbReference type="AlphaFoldDB" id="E3HDX1"/>
<protein>
    <recommendedName>
        <fullName evidence="4">DUF4405 domain-containing protein</fullName>
    </recommendedName>
</protein>
<evidence type="ECO:0008006" key="4">
    <source>
        <dbReference type="Google" id="ProtNLM"/>
    </source>
</evidence>
<feature type="transmembrane region" description="Helical" evidence="1">
    <location>
        <begin position="43"/>
        <end position="62"/>
    </location>
</feature>
<evidence type="ECO:0000313" key="2">
    <source>
        <dbReference type="EMBL" id="ADO84583.1"/>
    </source>
</evidence>
<keyword evidence="2" id="KW-0614">Plasmid</keyword>
<proteinExistence type="predicted"/>
<evidence type="ECO:0000256" key="1">
    <source>
        <dbReference type="SAM" id="Phobius"/>
    </source>
</evidence>
<dbReference type="EMBL" id="CP002283">
    <property type="protein sequence ID" value="ADO84583.1"/>
    <property type="molecule type" value="Genomic_DNA"/>
</dbReference>
<sequence>MKKITLLKIINLLLLTNFISIVAVVFLRSLMPPEIFYLIHPKLGYSFIFLLFFHVGMNWNWIKSNFLKRKKK</sequence>
<reference evidence="2 3" key="1">
    <citation type="journal article" date="2010" name="Stand. Genomic Sci.">
        <title>Complete genome sequence of Ilyobacter polytropus type strain (CuHbu1).</title>
        <authorList>
            <person name="Sikorski J."/>
            <person name="Chertkov O."/>
            <person name="Lapidus A."/>
            <person name="Nolan M."/>
            <person name="Lucas S."/>
            <person name="Del Rio T.G."/>
            <person name="Tice H."/>
            <person name="Cheng J.F."/>
            <person name="Tapia R."/>
            <person name="Han C."/>
            <person name="Goodwin L."/>
            <person name="Pitluck S."/>
            <person name="Liolios K."/>
            <person name="Ivanova N."/>
            <person name="Mavromatis K."/>
            <person name="Mikhailova N."/>
            <person name="Pati A."/>
            <person name="Chen A."/>
            <person name="Palaniappan K."/>
            <person name="Land M."/>
            <person name="Hauser L."/>
            <person name="Chang Y.J."/>
            <person name="Jeffries C.D."/>
            <person name="Brambilla E."/>
            <person name="Yasawong M."/>
            <person name="Rohde M."/>
            <person name="Pukall R."/>
            <person name="Spring S."/>
            <person name="Goker M."/>
            <person name="Woyke T."/>
            <person name="Bristow J."/>
            <person name="Eisen J.A."/>
            <person name="Markowitz V."/>
            <person name="Hugenholtz P."/>
            <person name="Kyrpides N.C."/>
            <person name="Klenk H.P."/>
        </authorList>
    </citation>
    <scope>NUCLEOTIDE SEQUENCE [LARGE SCALE GENOMIC DNA]</scope>
    <source>
        <strain evidence="3">ATCC 51220 / DSM 2926 / LMG 16218 / CuHBu1</strain>
        <plasmid evidence="3">pILYOP02</plasmid>
    </source>
</reference>
<keyword evidence="1" id="KW-0812">Transmembrane</keyword>
<accession>E3HDX1</accession>
<gene>
    <name evidence="2" type="ordered locus">Ilyop_2831</name>
</gene>
<dbReference type="RefSeq" id="WP_013389235.1">
    <property type="nucleotide sequence ID" value="NC_014634.1"/>
</dbReference>
<keyword evidence="1" id="KW-1133">Transmembrane helix</keyword>
<organism evidence="2 3">
    <name type="scientific">Ilyobacter polytropus (strain ATCC 51220 / DSM 2926 / LMG 16218 / CuHBu1)</name>
    <dbReference type="NCBI Taxonomy" id="572544"/>
    <lineage>
        <taxon>Bacteria</taxon>
        <taxon>Fusobacteriati</taxon>
        <taxon>Fusobacteriota</taxon>
        <taxon>Fusobacteriia</taxon>
        <taxon>Fusobacteriales</taxon>
        <taxon>Fusobacteriaceae</taxon>
        <taxon>Ilyobacter</taxon>
    </lineage>
</organism>
<geneLocation type="plasmid" evidence="2 3">
    <name>pILYOP02</name>
</geneLocation>
<keyword evidence="3" id="KW-1185">Reference proteome</keyword>
<name>E3HDX1_ILYPC</name>
<dbReference type="Proteomes" id="UP000006875">
    <property type="component" value="Plasmid pILYOP02"/>
</dbReference>
<feature type="transmembrane region" description="Helical" evidence="1">
    <location>
        <begin position="12"/>
        <end position="31"/>
    </location>
</feature>
<keyword evidence="1" id="KW-0472">Membrane</keyword>
<dbReference type="KEGG" id="ipo:Ilyop_2831"/>
<dbReference type="HOGENOM" id="CLU_2716962_0_0_0"/>
<dbReference type="OrthoDB" id="10004704at2"/>